<dbReference type="AlphaFoldDB" id="K4BHI3"/>
<protein>
    <submittedName>
        <fullName evidence="1">Uncharacterized protein</fullName>
    </submittedName>
</protein>
<evidence type="ECO:0000313" key="2">
    <source>
        <dbReference type="Proteomes" id="UP000004994"/>
    </source>
</evidence>
<accession>K4BHI3</accession>
<proteinExistence type="predicted"/>
<dbReference type="EnsemblPlants" id="Solyc03g071530.1.1">
    <property type="protein sequence ID" value="Solyc03g071530.1.1"/>
    <property type="gene ID" value="Solyc03g071530.1"/>
</dbReference>
<organism evidence="1">
    <name type="scientific">Solanum lycopersicum</name>
    <name type="common">Tomato</name>
    <name type="synonym">Lycopersicon esculentum</name>
    <dbReference type="NCBI Taxonomy" id="4081"/>
    <lineage>
        <taxon>Eukaryota</taxon>
        <taxon>Viridiplantae</taxon>
        <taxon>Streptophyta</taxon>
        <taxon>Embryophyta</taxon>
        <taxon>Tracheophyta</taxon>
        <taxon>Spermatophyta</taxon>
        <taxon>Magnoliopsida</taxon>
        <taxon>eudicotyledons</taxon>
        <taxon>Gunneridae</taxon>
        <taxon>Pentapetalae</taxon>
        <taxon>asterids</taxon>
        <taxon>lamiids</taxon>
        <taxon>Solanales</taxon>
        <taxon>Solanaceae</taxon>
        <taxon>Solanoideae</taxon>
        <taxon>Solaneae</taxon>
        <taxon>Solanum</taxon>
        <taxon>Solanum subgen. Lycopersicon</taxon>
    </lineage>
</organism>
<dbReference type="Proteomes" id="UP000004994">
    <property type="component" value="Chromosome 3"/>
</dbReference>
<reference evidence="1" key="1">
    <citation type="journal article" date="2012" name="Nature">
        <title>The tomato genome sequence provides insights into fleshy fruit evolution.</title>
        <authorList>
            <consortium name="Tomato Genome Consortium"/>
        </authorList>
    </citation>
    <scope>NUCLEOTIDE SEQUENCE [LARGE SCALE GENOMIC DNA]</scope>
    <source>
        <strain evidence="1">cv. Heinz 1706</strain>
    </source>
</reference>
<name>K4BHI3_SOLLC</name>
<dbReference type="SMR" id="K4BHI3"/>
<dbReference type="PaxDb" id="4081-Solyc03g071530.1.1"/>
<reference evidence="1" key="2">
    <citation type="submission" date="2015-06" db="UniProtKB">
        <authorList>
            <consortium name="EnsemblPlants"/>
        </authorList>
    </citation>
    <scope>IDENTIFICATION</scope>
    <source>
        <strain evidence="1">cv. Heinz 1706</strain>
    </source>
</reference>
<dbReference type="InParanoid" id="K4BHI3"/>
<keyword evidence="2" id="KW-1185">Reference proteome</keyword>
<evidence type="ECO:0000313" key="1">
    <source>
        <dbReference type="EnsemblPlants" id="Solyc03g071530.1.1"/>
    </source>
</evidence>
<dbReference type="Gramene" id="Solyc03g071530.1.1">
    <property type="protein sequence ID" value="Solyc03g071530.1.1"/>
    <property type="gene ID" value="Solyc03g071530.1"/>
</dbReference>
<sequence length="84" mass="9838">MESGEINVRIQAKVELSSPQKGYQERVEEAREMLVTYKVVLHVSSFFPQLCLQLLELILKDKEVASLFVEEMMERDERSYDISK</sequence>
<dbReference type="HOGENOM" id="CLU_2531810_0_0_1"/>